<dbReference type="SUPFAM" id="SSF53254">
    <property type="entry name" value="Phosphoglycerate mutase-like"/>
    <property type="match status" value="1"/>
</dbReference>
<dbReference type="GO" id="GO:0016791">
    <property type="term" value="F:phosphatase activity"/>
    <property type="evidence" value="ECO:0007669"/>
    <property type="project" value="TreeGrafter"/>
</dbReference>
<dbReference type="AlphaFoldDB" id="A0A8K0V6D6"/>
<reference evidence="1" key="1">
    <citation type="submission" date="2021-01" db="EMBL/GenBank/DDBJ databases">
        <title>Tabrizicola alba sp. nov. a motile alkaliphilic bacterium isolated from a soda lake.</title>
        <authorList>
            <person name="Szuroczki S."/>
            <person name="Abbaszade G."/>
            <person name="Schumann P."/>
            <person name="Toth E."/>
        </authorList>
    </citation>
    <scope>NUCLEOTIDE SEQUENCE</scope>
    <source>
        <strain evidence="1">DMG-N-6</strain>
    </source>
</reference>
<comment type="caution">
    <text evidence="1">The sequence shown here is derived from an EMBL/GenBank/DDBJ whole genome shotgun (WGS) entry which is preliminary data.</text>
</comment>
<dbReference type="PANTHER" id="PTHR48100">
    <property type="entry name" value="BROAD-SPECIFICITY PHOSPHATASE YOR283W-RELATED"/>
    <property type="match status" value="1"/>
</dbReference>
<gene>
    <name evidence="1" type="ORF">JL811_02175</name>
</gene>
<sequence>MRRLFWLRHGPTHARALVGWTDLPADLSDLAALARLSAALPQVPVISSDLQRAVTTADAIAGNRLRLPPDPALREIHFGDWEMQHHAEIADQDHLRAYWDRPGDIAPPGGDSWNAVGARVNACVDRLLTAHAGDLILVAHFGVILTQVQRALGITPYEAFAHRIDPLSLTELTLGPQGWAAARINHIP</sequence>
<evidence type="ECO:0000313" key="1">
    <source>
        <dbReference type="EMBL" id="MBL4916016.1"/>
    </source>
</evidence>
<accession>A0A8K0V6D6</accession>
<dbReference type="RefSeq" id="WP_202686674.1">
    <property type="nucleotide sequence ID" value="NZ_JAESVN010000001.1"/>
</dbReference>
<name>A0A8K0V6D6_9RHOB</name>
<dbReference type="Proteomes" id="UP000648908">
    <property type="component" value="Unassembled WGS sequence"/>
</dbReference>
<proteinExistence type="predicted"/>
<dbReference type="EMBL" id="JAESVN010000001">
    <property type="protein sequence ID" value="MBL4916016.1"/>
    <property type="molecule type" value="Genomic_DNA"/>
</dbReference>
<dbReference type="Gene3D" id="3.40.50.1240">
    <property type="entry name" value="Phosphoglycerate mutase-like"/>
    <property type="match status" value="1"/>
</dbReference>
<protein>
    <submittedName>
        <fullName evidence="1">Histidine phosphatase family protein</fullName>
    </submittedName>
</protein>
<organism evidence="1 2">
    <name type="scientific">Szabonella alba</name>
    <dbReference type="NCBI Taxonomy" id="2804194"/>
    <lineage>
        <taxon>Bacteria</taxon>
        <taxon>Pseudomonadati</taxon>
        <taxon>Pseudomonadota</taxon>
        <taxon>Alphaproteobacteria</taxon>
        <taxon>Rhodobacterales</taxon>
        <taxon>Paracoccaceae</taxon>
        <taxon>Szabonella</taxon>
    </lineage>
</organism>
<evidence type="ECO:0000313" key="2">
    <source>
        <dbReference type="Proteomes" id="UP000648908"/>
    </source>
</evidence>
<dbReference type="InterPro" id="IPR029033">
    <property type="entry name" value="His_PPase_superfam"/>
</dbReference>
<dbReference type="SMART" id="SM00855">
    <property type="entry name" value="PGAM"/>
    <property type="match status" value="1"/>
</dbReference>
<dbReference type="GO" id="GO:0005737">
    <property type="term" value="C:cytoplasm"/>
    <property type="evidence" value="ECO:0007669"/>
    <property type="project" value="TreeGrafter"/>
</dbReference>
<dbReference type="InterPro" id="IPR013078">
    <property type="entry name" value="His_Pase_superF_clade-1"/>
</dbReference>
<keyword evidence="2" id="KW-1185">Reference proteome</keyword>
<dbReference type="CDD" id="cd07067">
    <property type="entry name" value="HP_PGM_like"/>
    <property type="match status" value="1"/>
</dbReference>
<dbReference type="PANTHER" id="PTHR48100:SF1">
    <property type="entry name" value="HISTIDINE PHOSPHATASE FAMILY PROTEIN-RELATED"/>
    <property type="match status" value="1"/>
</dbReference>
<dbReference type="InterPro" id="IPR050275">
    <property type="entry name" value="PGM_Phosphatase"/>
</dbReference>
<dbReference type="Pfam" id="PF00300">
    <property type="entry name" value="His_Phos_1"/>
    <property type="match status" value="1"/>
</dbReference>